<dbReference type="PROSITE" id="PS51823">
    <property type="entry name" value="CLU"/>
    <property type="match status" value="1"/>
</dbReference>
<dbReference type="InterPro" id="IPR011990">
    <property type="entry name" value="TPR-like_helical_dom_sf"/>
</dbReference>
<feature type="domain" description="Clu" evidence="2">
    <location>
        <begin position="143"/>
        <end position="400"/>
    </location>
</feature>
<protein>
    <recommendedName>
        <fullName evidence="2">Clu domain-containing protein</fullName>
    </recommendedName>
</protein>
<evidence type="ECO:0000313" key="4">
    <source>
        <dbReference type="Proteomes" id="UP000038009"/>
    </source>
</evidence>
<evidence type="ECO:0000259" key="2">
    <source>
        <dbReference type="PROSITE" id="PS51823"/>
    </source>
</evidence>
<dbReference type="OrthoDB" id="271152at2759"/>
<evidence type="ECO:0000256" key="1">
    <source>
        <dbReference type="SAM" id="MobiDB-lite"/>
    </source>
</evidence>
<sequence length="1848" mass="209611">MNSLARNPLTRENATAASASTPHNTRIYNSLPRLTSESAIAKSSRVGDTRTLSGLELKLWTPALRFPPQDSSLPVIPHAPPAAQPAAHASTENSMEGPKCGICSYHGTPRPSFTSAEVASATHRQWPQSRQSSTLAALPSPLLPSAAGESVLRTGFLAAKLPFLAATCGMVERTSRDWNSEFQALWTEQLHGGINSYCCVGALKAFLEEFESHAKDLAEMHMSARGDVGVPRSLRATGNTTTAAPPFVRYGNLFVYVWPRAKLGQWMQRSYRALLECRVPHVAAPLMATFRYFSEVVTVAAVVPFDRTKTPEYTGNGCGDPVVYTPLQEYLGMVLAALNLVPDEENRNSGSQAVLCGGIANGGANRPQQKIRGIEVREGLDMRLYFMNCMGLLPPIFTPTGRPLTLRRWRHLVQHPPIPWGSTAAVEAYNRDAAAALQYLPSVLELPIEKRNARLVELLHDNGLNVCLLGLIALTLLSSPKEELEDVTEPLLQVICTEMLARAVRRVVFSSMKQERAAPTIKTSSAYLERAAGSIISGSSERFKEGLLPVLRDAFWRDETADASPLTTRLKHTIHKEPTLIMKRIYQLCGLQVMRGTVTEVLCTASHHNYSTLFCPQHEVFLNALANDKSVYSRGFTCAFLVPLRIRFFCSNGRTTEAWREVRRLVELRGRNMDDKFLNVEAWTTAAIFAAQCQREEDSAMLIARAADVVNSIPAYVVQSTALQVKLPSYLYYFPDQIHVKLAQAFILIQQNKLETAEGLLEEALRLPEAFEPERQYFLGHLRQQAMLGLFTIAARSDVAKVKQLDAQWRNVLRSMTPTLQDARISELFGSLFFERHMYANAVGRLWECLEATEQLLGPTALRVGELLNKLAYVYYCWNARQYGLFCSCILHRAEEIMKARAGPFSALHLSVVENIISLFIQRGMFVEASQRLHELRTLPARYTAHMSRDHPAVTRIAEIEAKLRSDFRPFAINIIRRRWREHHSRLLVRAECERNALEIQRVGQAYLVRRMMVRLYNGTITPETIMLRAQTYSMLSFSRPLVAASALLNKDERHWNSEAQQLRLFAVAWDRLEQLTLRDAVKRIEEEFETSARAYLLEMRRGTQCGLPVAGCSTSVVLHNMVFTQVPTQHRLSALQVSVMRFLRRRFQNLVTAPLSTMVEFPDCSYYVEALLPLHHQPQFILTSDGGRGVRYRAAVADYTRYLVRLFSDAGLTPYQADAWQGIEMVQGADELLYVTNGLGLVSTAVHQPDLVVNDDVLPCDHFLAAWNFWAEGNMKEAVEMLEHTLLDQRLTEHGSLQMFLLIDFACARFALGDDVDAAMRLFQRCMTTLDENGHLLPAALLAHTEGRAWLHLDAPKPALEMFMRSLHLLTKQMRLHAYYGSFYLLEVARWFLLASASLRENALDPEVLTWVAHAVEFGEPTLRFFTTCGRFIVYSHAIGDSALTQQLVKLRDTRAKELLPEERNRFVRVLQEQSEDLQRRGGTESYKDCAFLLQTAIHLAEAGSLESRLLGVLLTSYGLLLTIMDKLKEARRFLRRANAILAKTASSASPEMMTWHKNNRIWSHRVRENAIRVIRGAVWKWKERRRMDKQMKETDPVGYCTLLAVRFQRRINRIVVVEATARVLIAEGQSEDWYRLLRRQGRMRNAAILKQTYGSRVNIFNDKIHSALSDMSELALATKRVMSDAAWRIREGLLTVFVLAGHRLERRATIVEWHRDRISLKLWHIMDVDMVIRAEFLTAFHGYVARCVSAEEHAWRRIILRNQQKTKRQMTKGILRALHRKPKSTAADLRGLLLDEARRRDQMIWGEDENFRQLRDAFNFGPVVDDVDDVDDVEMEEDESGSSWRG</sequence>
<evidence type="ECO:0000313" key="3">
    <source>
        <dbReference type="EMBL" id="KPI86821.1"/>
    </source>
</evidence>
<dbReference type="VEuPathDB" id="TriTrypDB:Lsey_0114_0060"/>
<dbReference type="InterPro" id="IPR033646">
    <property type="entry name" value="CLU-central"/>
</dbReference>
<dbReference type="Proteomes" id="UP000038009">
    <property type="component" value="Unassembled WGS sequence"/>
</dbReference>
<dbReference type="InterPro" id="IPR025697">
    <property type="entry name" value="CLU_dom"/>
</dbReference>
<dbReference type="Pfam" id="PF12807">
    <property type="entry name" value="eIF3_p135"/>
    <property type="match status" value="1"/>
</dbReference>
<keyword evidence="4" id="KW-1185">Reference proteome</keyword>
<dbReference type="SUPFAM" id="SSF48452">
    <property type="entry name" value="TPR-like"/>
    <property type="match status" value="1"/>
</dbReference>
<gene>
    <name evidence="3" type="ORF">ABL78_4098</name>
</gene>
<comment type="caution">
    <text evidence="3">The sequence shown here is derived from an EMBL/GenBank/DDBJ whole genome shotgun (WGS) entry which is preliminary data.</text>
</comment>
<dbReference type="OMA" id="RPLICAS"/>
<feature type="region of interest" description="Disordered" evidence="1">
    <location>
        <begin position="1"/>
        <end position="27"/>
    </location>
</feature>
<dbReference type="EMBL" id="LJSK01000114">
    <property type="protein sequence ID" value="KPI86821.1"/>
    <property type="molecule type" value="Genomic_DNA"/>
</dbReference>
<proteinExistence type="predicted"/>
<name>A0A0N1I3X6_LEPSE</name>
<accession>A0A0N1I3X6</accession>
<reference evidence="3 4" key="1">
    <citation type="journal article" date="2015" name="PLoS Pathog.">
        <title>Leptomonas seymouri: Adaptations to the Dixenous Life Cycle Analyzed by Genome Sequencing, Transcriptome Profiling and Co-infection with Leishmania donovani.</title>
        <authorList>
            <person name="Kraeva N."/>
            <person name="Butenko A."/>
            <person name="Hlavacova J."/>
            <person name="Kostygov A."/>
            <person name="Myskova J."/>
            <person name="Grybchuk D."/>
            <person name="Lestinova T."/>
            <person name="Votypka J."/>
            <person name="Volf P."/>
            <person name="Opperdoes F."/>
            <person name="Flegontov P."/>
            <person name="Lukes J."/>
            <person name="Yurchenko V."/>
        </authorList>
    </citation>
    <scope>NUCLEOTIDE SEQUENCE [LARGE SCALE GENOMIC DNA]</scope>
    <source>
        <strain evidence="3 4">ATCC 30220</strain>
    </source>
</reference>
<organism evidence="3 4">
    <name type="scientific">Leptomonas seymouri</name>
    <dbReference type="NCBI Taxonomy" id="5684"/>
    <lineage>
        <taxon>Eukaryota</taxon>
        <taxon>Discoba</taxon>
        <taxon>Euglenozoa</taxon>
        <taxon>Kinetoplastea</taxon>
        <taxon>Metakinetoplastina</taxon>
        <taxon>Trypanosomatida</taxon>
        <taxon>Trypanosomatidae</taxon>
        <taxon>Leishmaniinae</taxon>
        <taxon>Leptomonas</taxon>
    </lineage>
</organism>